<evidence type="ECO:0000313" key="1">
    <source>
        <dbReference type="EMBL" id="EJX00609.1"/>
    </source>
</evidence>
<name>J9G1A5_9ZZZZ</name>
<organism evidence="1">
    <name type="scientific">gut metagenome</name>
    <dbReference type="NCBI Taxonomy" id="749906"/>
    <lineage>
        <taxon>unclassified sequences</taxon>
        <taxon>metagenomes</taxon>
        <taxon>organismal metagenomes</taxon>
    </lineage>
</organism>
<dbReference type="SUPFAM" id="SSF82171">
    <property type="entry name" value="DPP6 N-terminal domain-like"/>
    <property type="match status" value="1"/>
</dbReference>
<comment type="caution">
    <text evidence="1">The sequence shown here is derived from an EMBL/GenBank/DDBJ whole genome shotgun (WGS) entry which is preliminary data.</text>
</comment>
<gene>
    <name evidence="1" type="ORF">EVA_11279</name>
</gene>
<sequence>MAFPKQGTKMMFSERNSRYFYAMDNCVYVYLPNNVVCPAKSEYAIQYAAGTEVSYLDVNPQNDEFYVATYDKAKKRGSFYVYDAKDVSFDNRGQVKPKAAYVDCADRISFVMYKPSM</sequence>
<accession>J9G1A5</accession>
<protein>
    <submittedName>
        <fullName evidence="1">Uncharacterized protein</fullName>
    </submittedName>
</protein>
<proteinExistence type="predicted"/>
<dbReference type="AlphaFoldDB" id="J9G1A5"/>
<dbReference type="EMBL" id="AMCI01003305">
    <property type="protein sequence ID" value="EJX00609.1"/>
    <property type="molecule type" value="Genomic_DNA"/>
</dbReference>
<reference evidence="1" key="1">
    <citation type="journal article" date="2012" name="PLoS ONE">
        <title>Gene sets for utilization of primary and secondary nutrition supplies in the distal gut of endangered iberian lynx.</title>
        <authorList>
            <person name="Alcaide M."/>
            <person name="Messina E."/>
            <person name="Richter M."/>
            <person name="Bargiela R."/>
            <person name="Peplies J."/>
            <person name="Huws S.A."/>
            <person name="Newbold C.J."/>
            <person name="Golyshin P.N."/>
            <person name="Simon M.A."/>
            <person name="Lopez G."/>
            <person name="Yakimov M.M."/>
            <person name="Ferrer M."/>
        </authorList>
    </citation>
    <scope>NUCLEOTIDE SEQUENCE</scope>
</reference>